<dbReference type="Proteomes" id="UP001317742">
    <property type="component" value="Chromosome"/>
</dbReference>
<dbReference type="InterPro" id="IPR006076">
    <property type="entry name" value="FAD-dep_OxRdtase"/>
</dbReference>
<comment type="cofactor">
    <cofactor evidence="1">
        <name>FAD</name>
        <dbReference type="ChEBI" id="CHEBI:57692"/>
    </cofactor>
</comment>
<dbReference type="PANTHER" id="PTHR11985">
    <property type="entry name" value="GLYCEROL-3-PHOSPHATE DEHYDROGENASE"/>
    <property type="match status" value="1"/>
</dbReference>
<evidence type="ECO:0000256" key="2">
    <source>
        <dbReference type="ARBA" id="ARBA00007330"/>
    </source>
</evidence>
<evidence type="ECO:0000256" key="3">
    <source>
        <dbReference type="ARBA" id="ARBA00022630"/>
    </source>
</evidence>
<accession>A0ABM8AWF1</accession>
<keyword evidence="5" id="KW-0560">Oxidoreductase</keyword>
<dbReference type="Pfam" id="PF01266">
    <property type="entry name" value="DAO"/>
    <property type="match status" value="1"/>
</dbReference>
<dbReference type="Gene3D" id="1.10.10.1100">
    <property type="entry name" value="BFD-like [2Fe-2S]-binding domain"/>
    <property type="match status" value="1"/>
</dbReference>
<dbReference type="InterPro" id="IPR036188">
    <property type="entry name" value="FAD/NAD-bd_sf"/>
</dbReference>
<dbReference type="InterPro" id="IPR041854">
    <property type="entry name" value="BFD-like_2Fe2S-bd_dom_sf"/>
</dbReference>
<comment type="similarity">
    <text evidence="2">Belongs to the FAD-dependent glycerol-3-phosphate dehydrogenase family.</text>
</comment>
<name>A0ABM8AWF1_9BACT</name>
<dbReference type="EMBL" id="AP026709">
    <property type="protein sequence ID" value="BDQ35724.1"/>
    <property type="molecule type" value="Genomic_DNA"/>
</dbReference>
<reference evidence="7 8" key="1">
    <citation type="submission" date="2022-08" db="EMBL/GenBank/DDBJ databases">
        <title>Genome Sequence of the sulphate-reducing bacterium, Pseudodesulfovibrio sp. SYK.</title>
        <authorList>
            <person name="Kondo R."/>
            <person name="Kataoka T."/>
        </authorList>
    </citation>
    <scope>NUCLEOTIDE SEQUENCE [LARGE SCALE GENOMIC DNA]</scope>
    <source>
        <strain evidence="7 8">SYK</strain>
    </source>
</reference>
<dbReference type="PANTHER" id="PTHR11985:SF35">
    <property type="entry name" value="ANAEROBIC GLYCEROL-3-PHOSPHATE DEHYDROGENASE SUBUNIT A"/>
    <property type="match status" value="1"/>
</dbReference>
<sequence>MKSFQTRVLILGGGATGTGLARDLALRGVSCLLAERRDINAGASGGNHGLLHSGARYVASDMEAAVECREEGAILKAVAPQCIEDTGGLFVAVEGDDEQYVADFEGMCKKSLIPARQLDLGEARELEPLLSEKLISAYAVEDGAVDPFMLSLDNMAHAMTHGAQSIRNAKVVGFSMGDGRIQRALFLDETSGESFEVEADLIVNATGAWAGLIAALAGAEIHILYSSGSLLVTQDRLTKRVINRLRKASDSDILVPGGTVSVLGTTSVTIDSPDDCRPTVAETDQIIEDAQAMIPVLATTRYIRAYAGVRPLVLSGESGDARSVSRGFSLIDHARDNVDNFITITGGKLTTYRLMAEKTADMVCRKLGVKAPCLTRTESLPASTMGRWTEPGLAPKSWVRNRDEDDLILCECEMVSRNSIDSIIENMPGMRGNSMLKAIGMRSRVGKGPCQGGFCGLRITGHLYDQGHVSEAQGLMELKTFVGRRWRGFSPVLWGLPMVQADLQEALYCGALDMELDHNTDDFTCEDDE</sequence>
<keyword evidence="8" id="KW-1185">Reference proteome</keyword>
<feature type="domain" description="FAD dependent oxidoreductase" evidence="6">
    <location>
        <begin position="7"/>
        <end position="361"/>
    </location>
</feature>
<dbReference type="Gene3D" id="3.50.50.60">
    <property type="entry name" value="FAD/NAD(P)-binding domain"/>
    <property type="match status" value="3"/>
</dbReference>
<dbReference type="PRINTS" id="PR01001">
    <property type="entry name" value="FADG3PDH"/>
</dbReference>
<dbReference type="InterPro" id="IPR017752">
    <property type="entry name" value="G3P_DH_GlpA_su"/>
</dbReference>
<proteinExistence type="inferred from homology"/>
<evidence type="ECO:0000256" key="5">
    <source>
        <dbReference type="ARBA" id="ARBA00023002"/>
    </source>
</evidence>
<dbReference type="SUPFAM" id="SSF51905">
    <property type="entry name" value="FAD/NAD(P)-binding domain"/>
    <property type="match status" value="1"/>
</dbReference>
<gene>
    <name evidence="7" type="ORF">SYK_00840</name>
</gene>
<dbReference type="NCBIfam" id="NF008313">
    <property type="entry name" value="PRK11101.1"/>
    <property type="match status" value="1"/>
</dbReference>
<dbReference type="PROSITE" id="PS00978">
    <property type="entry name" value="FAD_G3PDH_2"/>
    <property type="match status" value="1"/>
</dbReference>
<dbReference type="RefSeq" id="WP_281761656.1">
    <property type="nucleotide sequence ID" value="NZ_AP026709.1"/>
</dbReference>
<protein>
    <submittedName>
        <fullName evidence="7">Glycerol-3-phosphate dehydrogenase subunit A</fullName>
    </submittedName>
</protein>
<evidence type="ECO:0000256" key="4">
    <source>
        <dbReference type="ARBA" id="ARBA00022827"/>
    </source>
</evidence>
<dbReference type="InterPro" id="IPR000447">
    <property type="entry name" value="G3P_DH_FAD-dep"/>
</dbReference>
<evidence type="ECO:0000313" key="8">
    <source>
        <dbReference type="Proteomes" id="UP001317742"/>
    </source>
</evidence>
<keyword evidence="4" id="KW-0274">FAD</keyword>
<dbReference type="SUPFAM" id="SSF54373">
    <property type="entry name" value="FAD-linked reductases, C-terminal domain"/>
    <property type="match status" value="1"/>
</dbReference>
<evidence type="ECO:0000259" key="6">
    <source>
        <dbReference type="Pfam" id="PF01266"/>
    </source>
</evidence>
<evidence type="ECO:0000256" key="1">
    <source>
        <dbReference type="ARBA" id="ARBA00001974"/>
    </source>
</evidence>
<evidence type="ECO:0000313" key="7">
    <source>
        <dbReference type="EMBL" id="BDQ35724.1"/>
    </source>
</evidence>
<dbReference type="NCBIfam" id="TIGR03377">
    <property type="entry name" value="glycerol3P_GlpA"/>
    <property type="match status" value="1"/>
</dbReference>
<keyword evidence="3" id="KW-0285">Flavoprotein</keyword>
<organism evidence="7 8">
    <name type="scientific">Pseudodesulfovibrio nedwellii</name>
    <dbReference type="NCBI Taxonomy" id="2973072"/>
    <lineage>
        <taxon>Bacteria</taxon>
        <taxon>Pseudomonadati</taxon>
        <taxon>Thermodesulfobacteriota</taxon>
        <taxon>Desulfovibrionia</taxon>
        <taxon>Desulfovibrionales</taxon>
        <taxon>Desulfovibrionaceae</taxon>
    </lineage>
</organism>